<reference evidence="2" key="1">
    <citation type="journal article" date="2022" name="Nat. Commun.">
        <title>Chromosome evolution and the genetic basis of agronomically important traits in greater yam.</title>
        <authorList>
            <person name="Bredeson J.V."/>
            <person name="Lyons J.B."/>
            <person name="Oniyinde I.O."/>
            <person name="Okereke N.R."/>
            <person name="Kolade O."/>
            <person name="Nnabue I."/>
            <person name="Nwadili C.O."/>
            <person name="Hribova E."/>
            <person name="Parker M."/>
            <person name="Nwogha J."/>
            <person name="Shu S."/>
            <person name="Carlson J."/>
            <person name="Kariba R."/>
            <person name="Muthemba S."/>
            <person name="Knop K."/>
            <person name="Barton G.J."/>
            <person name="Sherwood A.V."/>
            <person name="Lopez-Montes A."/>
            <person name="Asiedu R."/>
            <person name="Jamnadass R."/>
            <person name="Muchugi A."/>
            <person name="Goodstein D."/>
            <person name="Egesi C.N."/>
            <person name="Featherston J."/>
            <person name="Asfaw A."/>
            <person name="Simpson G.G."/>
            <person name="Dolezel J."/>
            <person name="Hendre P.S."/>
            <person name="Van Deynze A."/>
            <person name="Kumar P.L."/>
            <person name="Obidiegwu J.E."/>
            <person name="Bhattacharjee R."/>
            <person name="Rokhsar D.S."/>
        </authorList>
    </citation>
    <scope>NUCLEOTIDE SEQUENCE [LARGE SCALE GENOMIC DNA]</scope>
    <source>
        <strain evidence="2">cv. TDa95/00328</strain>
    </source>
</reference>
<accession>A0ACB7WKI0</accession>
<gene>
    <name evidence="1" type="ORF">IHE45_03G039100</name>
</gene>
<evidence type="ECO:0000313" key="2">
    <source>
        <dbReference type="Proteomes" id="UP000827976"/>
    </source>
</evidence>
<protein>
    <submittedName>
        <fullName evidence="1">Synaptobrevin protein</fullName>
    </submittedName>
</protein>
<comment type="caution">
    <text evidence="1">The sequence shown here is derived from an EMBL/GenBank/DDBJ whole genome shotgun (WGS) entry which is preliminary data.</text>
</comment>
<organism evidence="1 2">
    <name type="scientific">Dioscorea alata</name>
    <name type="common">Purple yam</name>
    <dbReference type="NCBI Taxonomy" id="55571"/>
    <lineage>
        <taxon>Eukaryota</taxon>
        <taxon>Viridiplantae</taxon>
        <taxon>Streptophyta</taxon>
        <taxon>Embryophyta</taxon>
        <taxon>Tracheophyta</taxon>
        <taxon>Spermatophyta</taxon>
        <taxon>Magnoliopsida</taxon>
        <taxon>Liliopsida</taxon>
        <taxon>Dioscoreales</taxon>
        <taxon>Dioscoreaceae</taxon>
        <taxon>Dioscorea</taxon>
    </lineage>
</organism>
<name>A0ACB7WKI0_DIOAL</name>
<sequence length="195" mass="22394">MAILYSSVTRGSVILAEFSALKQRNNCSLIAYRILEKISGDNDTSASYSHEQCIFHIKRANRITVLCVADNATNRRIPFAFLEDIHARFMKAYGGVCDSACASAMNDEFSRILRQQMEHYSHDPLADKINRIKEEISQVRNVMMENIERVLERGERMEMLVNQATNIQGNATFSQKNSHRYKDSNNLWWQAIKLA</sequence>
<proteinExistence type="predicted"/>
<keyword evidence="2" id="KW-1185">Reference proteome</keyword>
<evidence type="ECO:0000313" key="1">
    <source>
        <dbReference type="EMBL" id="KAH7688518.1"/>
    </source>
</evidence>
<dbReference type="Proteomes" id="UP000827976">
    <property type="component" value="Chromosome 3"/>
</dbReference>
<dbReference type="EMBL" id="CM037013">
    <property type="protein sequence ID" value="KAH7688518.1"/>
    <property type="molecule type" value="Genomic_DNA"/>
</dbReference>